<keyword evidence="1" id="KW-0472">Membrane</keyword>
<dbReference type="RefSeq" id="WP_090147888.1">
    <property type="nucleotide sequence ID" value="NZ_BAAAOP010000005.1"/>
</dbReference>
<accession>A0ABP5MZ08</accession>
<feature type="transmembrane region" description="Helical" evidence="1">
    <location>
        <begin position="29"/>
        <end position="51"/>
    </location>
</feature>
<keyword evidence="1" id="KW-0812">Transmembrane</keyword>
<sequence length="134" mass="13881">MSASAVLGRESRESTEASGSLRLTRRGRIVFGGFATVLVAGLLALMAALAAPEAMAAAEGPNGEQFDYVVVQPGSSLWSLATDLDPTADPRDVITEIVQLNQLDGSSLQAGDAIAVPLRYSDHPRVVSGDELGA</sequence>
<evidence type="ECO:0000313" key="3">
    <source>
        <dbReference type="EMBL" id="GAA2187032.1"/>
    </source>
</evidence>
<dbReference type="Proteomes" id="UP001501084">
    <property type="component" value="Unassembled WGS sequence"/>
</dbReference>
<dbReference type="PROSITE" id="PS51782">
    <property type="entry name" value="LYSM"/>
    <property type="match status" value="1"/>
</dbReference>
<gene>
    <name evidence="3" type="ORF">GCM10009786_10190</name>
</gene>
<comment type="caution">
    <text evidence="3">The sequence shown here is derived from an EMBL/GenBank/DDBJ whole genome shotgun (WGS) entry which is preliminary data.</text>
</comment>
<evidence type="ECO:0000256" key="1">
    <source>
        <dbReference type="SAM" id="Phobius"/>
    </source>
</evidence>
<keyword evidence="4" id="KW-1185">Reference proteome</keyword>
<dbReference type="Pfam" id="PF01476">
    <property type="entry name" value="LysM"/>
    <property type="match status" value="1"/>
</dbReference>
<dbReference type="Gene3D" id="3.10.350.10">
    <property type="entry name" value="LysM domain"/>
    <property type="match status" value="1"/>
</dbReference>
<dbReference type="SMART" id="SM00257">
    <property type="entry name" value="LysM"/>
    <property type="match status" value="1"/>
</dbReference>
<dbReference type="EMBL" id="BAAAOP010000005">
    <property type="protein sequence ID" value="GAA2187032.1"/>
    <property type="molecule type" value="Genomic_DNA"/>
</dbReference>
<feature type="domain" description="LysM" evidence="2">
    <location>
        <begin position="67"/>
        <end position="116"/>
    </location>
</feature>
<dbReference type="InterPro" id="IPR018392">
    <property type="entry name" value="LysM"/>
</dbReference>
<proteinExistence type="predicted"/>
<dbReference type="CDD" id="cd00118">
    <property type="entry name" value="LysM"/>
    <property type="match status" value="1"/>
</dbReference>
<reference evidence="4" key="1">
    <citation type="journal article" date="2019" name="Int. J. Syst. Evol. Microbiol.">
        <title>The Global Catalogue of Microorganisms (GCM) 10K type strain sequencing project: providing services to taxonomists for standard genome sequencing and annotation.</title>
        <authorList>
            <consortium name="The Broad Institute Genomics Platform"/>
            <consortium name="The Broad Institute Genome Sequencing Center for Infectious Disease"/>
            <person name="Wu L."/>
            <person name="Ma J."/>
        </authorList>
    </citation>
    <scope>NUCLEOTIDE SEQUENCE [LARGE SCALE GENOMIC DNA]</scope>
    <source>
        <strain evidence="4">JCM 14919</strain>
    </source>
</reference>
<protein>
    <recommendedName>
        <fullName evidence="2">LysM domain-containing protein</fullName>
    </recommendedName>
</protein>
<name>A0ABP5MZ08_9MICO</name>
<evidence type="ECO:0000313" key="4">
    <source>
        <dbReference type="Proteomes" id="UP001501084"/>
    </source>
</evidence>
<keyword evidence="1" id="KW-1133">Transmembrane helix</keyword>
<dbReference type="InterPro" id="IPR036779">
    <property type="entry name" value="LysM_dom_sf"/>
</dbReference>
<evidence type="ECO:0000259" key="2">
    <source>
        <dbReference type="PROSITE" id="PS51782"/>
    </source>
</evidence>
<organism evidence="3 4">
    <name type="scientific">Leucobacter alluvii</name>
    <dbReference type="NCBI Taxonomy" id="340321"/>
    <lineage>
        <taxon>Bacteria</taxon>
        <taxon>Bacillati</taxon>
        <taxon>Actinomycetota</taxon>
        <taxon>Actinomycetes</taxon>
        <taxon>Micrococcales</taxon>
        <taxon>Microbacteriaceae</taxon>
        <taxon>Leucobacter</taxon>
    </lineage>
</organism>